<dbReference type="SUPFAM" id="SSF55347">
    <property type="entry name" value="Glyceraldehyde-3-phosphate dehydrogenase-like, C-terminal domain"/>
    <property type="match status" value="1"/>
</dbReference>
<evidence type="ECO:0000313" key="3">
    <source>
        <dbReference type="EMBL" id="HEN16578.1"/>
    </source>
</evidence>
<dbReference type="InterPro" id="IPR036291">
    <property type="entry name" value="NAD(P)-bd_dom_sf"/>
</dbReference>
<accession>A0A7C2K232</accession>
<protein>
    <submittedName>
        <fullName evidence="3">Gfo/Idh/MocA family oxidoreductase</fullName>
    </submittedName>
</protein>
<comment type="caution">
    <text evidence="3">The sequence shown here is derived from an EMBL/GenBank/DDBJ whole genome shotgun (WGS) entry which is preliminary data.</text>
</comment>
<dbReference type="EMBL" id="DSOK01000387">
    <property type="protein sequence ID" value="HEN16578.1"/>
    <property type="molecule type" value="Genomic_DNA"/>
</dbReference>
<feature type="domain" description="Gfo/Idh/MocA-like oxidoreductase N-terminal" evidence="1">
    <location>
        <begin position="42"/>
        <end position="174"/>
    </location>
</feature>
<dbReference type="InterPro" id="IPR019546">
    <property type="entry name" value="TAT_signal_bac_arc"/>
</dbReference>
<sequence>MDQPAQPSRREFLKTSSAAVAGGVGLHLSLASAVHAAGDDTLKVGLVGCGGRGTGAANQALHADPNAKLVAVADVFRNQVDYSIENLKTTAEIADRVQVDEDHKFVGLDAYKSLIDACDVVLLASPPGFRPWHFAYAVEKGKHIFTEKPMATDAPGIRWVMESVKLAKEKKLGVLAGFCWRYDYPRRELFKRIHDGQIGEVLAIYGTYLTGPVKPMPEADKRPAGITDLEWMVRNWYNFVWLSGDGLVEQAVHTVDWLAWTMKDVMPASCTAVGGRQIPAHGGNIWDHIEVNYQWDNDLGTRGFLAQRQISGCYNDNGLVVLGTKGSAHIGGRGVQITGEQPWRYEGEKPNMYQVEHNEFFASLRAGKPLNDGDRMCTSTLMGIMGRMAGYTGRQITWEMALNSQEVLVPEIKDWNTEVKVPPIAQPGITQFV</sequence>
<dbReference type="PANTHER" id="PTHR43818">
    <property type="entry name" value="BCDNA.GH03377"/>
    <property type="match status" value="1"/>
</dbReference>
<dbReference type="Gene3D" id="3.40.50.720">
    <property type="entry name" value="NAD(P)-binding Rossmann-like Domain"/>
    <property type="match status" value="1"/>
</dbReference>
<organism evidence="3">
    <name type="scientific">Schlesneria paludicola</name>
    <dbReference type="NCBI Taxonomy" id="360056"/>
    <lineage>
        <taxon>Bacteria</taxon>
        <taxon>Pseudomonadati</taxon>
        <taxon>Planctomycetota</taxon>
        <taxon>Planctomycetia</taxon>
        <taxon>Planctomycetales</taxon>
        <taxon>Planctomycetaceae</taxon>
        <taxon>Schlesneria</taxon>
    </lineage>
</organism>
<gene>
    <name evidence="3" type="ORF">ENQ76_14040</name>
</gene>
<dbReference type="InterPro" id="IPR055170">
    <property type="entry name" value="GFO_IDH_MocA-like_dom"/>
</dbReference>
<reference evidence="3" key="1">
    <citation type="journal article" date="2020" name="mSystems">
        <title>Genome- and Community-Level Interaction Insights into Carbon Utilization and Element Cycling Functions of Hydrothermarchaeota in Hydrothermal Sediment.</title>
        <authorList>
            <person name="Zhou Z."/>
            <person name="Liu Y."/>
            <person name="Xu W."/>
            <person name="Pan J."/>
            <person name="Luo Z.H."/>
            <person name="Li M."/>
        </authorList>
    </citation>
    <scope>NUCLEOTIDE SEQUENCE [LARGE SCALE GENOMIC DNA]</scope>
    <source>
        <strain evidence="3">SpSt-339</strain>
    </source>
</reference>
<dbReference type="AlphaFoldDB" id="A0A7C2K232"/>
<evidence type="ECO:0000259" key="2">
    <source>
        <dbReference type="Pfam" id="PF22725"/>
    </source>
</evidence>
<evidence type="ECO:0000259" key="1">
    <source>
        <dbReference type="Pfam" id="PF01408"/>
    </source>
</evidence>
<dbReference type="InterPro" id="IPR050463">
    <property type="entry name" value="Gfo/Idh/MocA_oxidrdct_glycsds"/>
</dbReference>
<dbReference type="PROSITE" id="PS51318">
    <property type="entry name" value="TAT"/>
    <property type="match status" value="1"/>
</dbReference>
<dbReference type="NCBIfam" id="TIGR01409">
    <property type="entry name" value="TAT_signal_seq"/>
    <property type="match status" value="1"/>
</dbReference>
<dbReference type="Pfam" id="PF01408">
    <property type="entry name" value="GFO_IDH_MocA"/>
    <property type="match status" value="1"/>
</dbReference>
<dbReference type="PANTHER" id="PTHR43818:SF5">
    <property type="entry name" value="OXIDOREDUCTASE FAMILY PROTEIN"/>
    <property type="match status" value="1"/>
</dbReference>
<name>A0A7C2K232_9PLAN</name>
<feature type="domain" description="GFO/IDH/MocA-like oxidoreductase" evidence="2">
    <location>
        <begin position="188"/>
        <end position="328"/>
    </location>
</feature>
<dbReference type="Pfam" id="PF22725">
    <property type="entry name" value="GFO_IDH_MocA_C3"/>
    <property type="match status" value="1"/>
</dbReference>
<dbReference type="InterPro" id="IPR006311">
    <property type="entry name" value="TAT_signal"/>
</dbReference>
<dbReference type="Gene3D" id="3.30.360.10">
    <property type="entry name" value="Dihydrodipicolinate Reductase, domain 2"/>
    <property type="match status" value="1"/>
</dbReference>
<dbReference type="InterPro" id="IPR000683">
    <property type="entry name" value="Gfo/Idh/MocA-like_OxRdtase_N"/>
</dbReference>
<proteinExistence type="predicted"/>
<dbReference type="GO" id="GO:0000166">
    <property type="term" value="F:nucleotide binding"/>
    <property type="evidence" value="ECO:0007669"/>
    <property type="project" value="InterPro"/>
</dbReference>
<dbReference type="SUPFAM" id="SSF51735">
    <property type="entry name" value="NAD(P)-binding Rossmann-fold domains"/>
    <property type="match status" value="1"/>
</dbReference>